<reference evidence="1 2" key="1">
    <citation type="submission" date="2020-12" db="EMBL/GenBank/DDBJ databases">
        <title>FDA dAtabase for Regulatory Grade micrObial Sequences (FDA-ARGOS): Supporting development and validation of Infectious Disease Dx tests.</title>
        <authorList>
            <person name="Sproer C."/>
            <person name="Gronow S."/>
            <person name="Severitt S."/>
            <person name="Schroder I."/>
            <person name="Tallon L."/>
            <person name="Sadzewicz L."/>
            <person name="Zhao X."/>
            <person name="Boylan J."/>
            <person name="Ott S."/>
            <person name="Bowen H."/>
            <person name="Vavikolanu K."/>
            <person name="Mehta A."/>
            <person name="Aluvathingal J."/>
            <person name="Nadendla S."/>
            <person name="Lowell S."/>
            <person name="Myers T."/>
            <person name="Yan Y."/>
            <person name="Sichtig H."/>
        </authorList>
    </citation>
    <scope>NUCLEOTIDE SEQUENCE [LARGE SCALE GENOMIC DNA]</scope>
    <source>
        <strain evidence="1 2">FDAARGOS_909</strain>
    </source>
</reference>
<dbReference type="RefSeq" id="WP_197956198.1">
    <property type="nucleotide sequence ID" value="NZ_CP065668.1"/>
</dbReference>
<name>A0A7T2VZY2_DELAC</name>
<gene>
    <name evidence="1" type="ORF">I6G66_03775</name>
</gene>
<protein>
    <submittedName>
        <fullName evidence="1">Uncharacterized protein</fullName>
    </submittedName>
</protein>
<evidence type="ECO:0000313" key="2">
    <source>
        <dbReference type="Proteomes" id="UP000594778"/>
    </source>
</evidence>
<organism evidence="1 2">
    <name type="scientific">Delftia acidovorans</name>
    <name type="common">Pseudomonas acidovorans</name>
    <name type="synonym">Comamonas acidovorans</name>
    <dbReference type="NCBI Taxonomy" id="80866"/>
    <lineage>
        <taxon>Bacteria</taxon>
        <taxon>Pseudomonadati</taxon>
        <taxon>Pseudomonadota</taxon>
        <taxon>Betaproteobacteria</taxon>
        <taxon>Burkholderiales</taxon>
        <taxon>Comamonadaceae</taxon>
        <taxon>Delftia</taxon>
    </lineage>
</organism>
<sequence>MIIDYQKINLILRTYINGDICTNIESKDKTPSTREDAVSMGFDGTGDPSDHELFEKYYPTVRKNQGVNFKLYTFKGEIWSSGLDFHGFRLSNIFKIINEKINTRLFMDESKTNGAIIINDLCVCRFSYFKKNPLALTFETDKGIFEEMSGKKISTTAINSEFKEIFINQTGRNNKKINKLKNIINQN</sequence>
<dbReference type="AlphaFoldDB" id="A0A7T2VZY2"/>
<accession>A0A7T2VZY2</accession>
<dbReference type="EMBL" id="CP065668">
    <property type="protein sequence ID" value="QPS09175.1"/>
    <property type="molecule type" value="Genomic_DNA"/>
</dbReference>
<evidence type="ECO:0000313" key="1">
    <source>
        <dbReference type="EMBL" id="QPS09175.1"/>
    </source>
</evidence>
<proteinExistence type="predicted"/>
<dbReference type="Proteomes" id="UP000594778">
    <property type="component" value="Chromosome"/>
</dbReference>